<keyword evidence="3" id="KW-1185">Reference proteome</keyword>
<feature type="compositionally biased region" description="Low complexity" evidence="1">
    <location>
        <begin position="119"/>
        <end position="134"/>
    </location>
</feature>
<dbReference type="AlphaFoldDB" id="A0A8K0UD83"/>
<feature type="compositionally biased region" description="Polar residues" evidence="1">
    <location>
        <begin position="87"/>
        <end position="96"/>
    </location>
</feature>
<feature type="region of interest" description="Disordered" evidence="1">
    <location>
        <begin position="1"/>
        <end position="34"/>
    </location>
</feature>
<proteinExistence type="predicted"/>
<dbReference type="EMBL" id="JAEVFJ010000081">
    <property type="protein sequence ID" value="KAH8071047.1"/>
    <property type="molecule type" value="Genomic_DNA"/>
</dbReference>
<feature type="region of interest" description="Disordered" evidence="1">
    <location>
        <begin position="68"/>
        <end position="103"/>
    </location>
</feature>
<organism evidence="2 3">
    <name type="scientific">Cristinia sonorae</name>
    <dbReference type="NCBI Taxonomy" id="1940300"/>
    <lineage>
        <taxon>Eukaryota</taxon>
        <taxon>Fungi</taxon>
        <taxon>Dikarya</taxon>
        <taxon>Basidiomycota</taxon>
        <taxon>Agaricomycotina</taxon>
        <taxon>Agaricomycetes</taxon>
        <taxon>Agaricomycetidae</taxon>
        <taxon>Agaricales</taxon>
        <taxon>Pleurotineae</taxon>
        <taxon>Stephanosporaceae</taxon>
        <taxon>Cristinia</taxon>
    </lineage>
</organism>
<evidence type="ECO:0000256" key="1">
    <source>
        <dbReference type="SAM" id="MobiDB-lite"/>
    </source>
</evidence>
<evidence type="ECO:0000313" key="2">
    <source>
        <dbReference type="EMBL" id="KAH8071047.1"/>
    </source>
</evidence>
<comment type="caution">
    <text evidence="2">The sequence shown here is derived from an EMBL/GenBank/DDBJ whole genome shotgun (WGS) entry which is preliminary data.</text>
</comment>
<dbReference type="Proteomes" id="UP000813824">
    <property type="component" value="Unassembled WGS sequence"/>
</dbReference>
<gene>
    <name evidence="2" type="ORF">BXZ70DRAFT_1013323</name>
</gene>
<evidence type="ECO:0000313" key="3">
    <source>
        <dbReference type="Proteomes" id="UP000813824"/>
    </source>
</evidence>
<sequence>MSTSANRVQTRAKNANTHPGNVLKSTSVRRTPQQIAADKIAADAAKKKEEGKRNASILRLARLEGLAPVAGAESHNPLPTPRASKKANGSRTTVNQKKAKRDDVASVVLTSQVVSTPKASVTATAGTRSAAGTSDPFLQVDDDAAAAPPKGSGKRKSTGSSSSSTAKKARSTPVAPLKASPLSIPGLPPLDEATLFAILKALPQARATTAAAHGTTLNAGNDGPALPQAGTINESAGFVDDDEDSEASFEDNQDINMDDEDISDGAMMIITSVGITMDKEQEPPEPPMVDDVGVPNGGRRSYTLAQILHSTRDQKVWRQTYCPKLIAAVGRWDDSWDITFDRDFPELVTDLWHTCFAYTDRQPQAEPGQPLYELSKQVLSTWRHNLSKAAESTPDDFVKESGRYDLQPNATPEEQAEMIKTQREFLQEAIDAAIAPPHRPFRFAEMTKKQDGRLLHKAYRGRFQSYWILKTFAHHLQATRHHPDSSEFCAGNDKIGWPVGALALSAAAVERVLSGYCNGVFSPPDGRAGHFSFENWGTSSAIFARAADTLHDTFDWPVIIEKAMALNRDSNTVVIVDEEDGFEAAEQEEFDAFLHGDYDMDA</sequence>
<accession>A0A8K0UD83</accession>
<feature type="region of interest" description="Disordered" evidence="1">
    <location>
        <begin position="116"/>
        <end position="184"/>
    </location>
</feature>
<protein>
    <submittedName>
        <fullName evidence="2">Uncharacterized protein</fullName>
    </submittedName>
</protein>
<name>A0A8K0UD83_9AGAR</name>
<dbReference type="OrthoDB" id="3070163at2759"/>
<reference evidence="2" key="1">
    <citation type="journal article" date="2021" name="New Phytol.">
        <title>Evolutionary innovations through gain and loss of genes in the ectomycorrhizal Boletales.</title>
        <authorList>
            <person name="Wu G."/>
            <person name="Miyauchi S."/>
            <person name="Morin E."/>
            <person name="Kuo A."/>
            <person name="Drula E."/>
            <person name="Varga T."/>
            <person name="Kohler A."/>
            <person name="Feng B."/>
            <person name="Cao Y."/>
            <person name="Lipzen A."/>
            <person name="Daum C."/>
            <person name="Hundley H."/>
            <person name="Pangilinan J."/>
            <person name="Johnson J."/>
            <person name="Barry K."/>
            <person name="LaButti K."/>
            <person name="Ng V."/>
            <person name="Ahrendt S."/>
            <person name="Min B."/>
            <person name="Choi I.G."/>
            <person name="Park H."/>
            <person name="Plett J.M."/>
            <person name="Magnuson J."/>
            <person name="Spatafora J.W."/>
            <person name="Nagy L.G."/>
            <person name="Henrissat B."/>
            <person name="Grigoriev I.V."/>
            <person name="Yang Z.L."/>
            <person name="Xu J."/>
            <person name="Martin F.M."/>
        </authorList>
    </citation>
    <scope>NUCLEOTIDE SEQUENCE</scope>
    <source>
        <strain evidence="2">KKN 215</strain>
    </source>
</reference>